<sequence>MHVFVMETDSSWDLLCGTGPMMNSLKLSLDLFKSVATCWAGVSSKGDQPVTLPLARPSVYKLGAGPKRKKNPLACFQTDIYARIAQQPEYQAETSAAGASAGDHEMQKAGQEQVGFPGLDCWLPTPANKVLKEEDMREAYHTLMDARSPLNTLDQMTVADMCRANADQANDRLAILPDFKRQRQLSHRRRMRLGIVTGTARDDNPMLTFLFLNPQLRMEQGDVI</sequence>
<organism evidence="1 2">
    <name type="scientific">Cymbomonas tetramitiformis</name>
    <dbReference type="NCBI Taxonomy" id="36881"/>
    <lineage>
        <taxon>Eukaryota</taxon>
        <taxon>Viridiplantae</taxon>
        <taxon>Chlorophyta</taxon>
        <taxon>Pyramimonadophyceae</taxon>
        <taxon>Pyramimonadales</taxon>
        <taxon>Pyramimonadaceae</taxon>
        <taxon>Cymbomonas</taxon>
    </lineage>
</organism>
<evidence type="ECO:0000313" key="1">
    <source>
        <dbReference type="EMBL" id="KAK3282441.1"/>
    </source>
</evidence>
<dbReference type="Proteomes" id="UP001190700">
    <property type="component" value="Unassembled WGS sequence"/>
</dbReference>
<proteinExistence type="predicted"/>
<protein>
    <submittedName>
        <fullName evidence="1">Uncharacterized protein</fullName>
    </submittedName>
</protein>
<dbReference type="AlphaFoldDB" id="A0AAE0GRZ6"/>
<reference evidence="1 2" key="1">
    <citation type="journal article" date="2015" name="Genome Biol. Evol.">
        <title>Comparative Genomics of a Bacterivorous Green Alga Reveals Evolutionary Causalities and Consequences of Phago-Mixotrophic Mode of Nutrition.</title>
        <authorList>
            <person name="Burns J.A."/>
            <person name="Paasch A."/>
            <person name="Narechania A."/>
            <person name="Kim E."/>
        </authorList>
    </citation>
    <scope>NUCLEOTIDE SEQUENCE [LARGE SCALE GENOMIC DNA]</scope>
    <source>
        <strain evidence="1 2">PLY_AMNH</strain>
    </source>
</reference>
<keyword evidence="2" id="KW-1185">Reference proteome</keyword>
<comment type="caution">
    <text evidence="1">The sequence shown here is derived from an EMBL/GenBank/DDBJ whole genome shotgun (WGS) entry which is preliminary data.</text>
</comment>
<accession>A0AAE0GRZ6</accession>
<name>A0AAE0GRZ6_9CHLO</name>
<dbReference type="EMBL" id="LGRX02003310">
    <property type="protein sequence ID" value="KAK3282441.1"/>
    <property type="molecule type" value="Genomic_DNA"/>
</dbReference>
<gene>
    <name evidence="1" type="ORF">CYMTET_9818</name>
</gene>
<evidence type="ECO:0000313" key="2">
    <source>
        <dbReference type="Proteomes" id="UP001190700"/>
    </source>
</evidence>